<name>A0A1G9NE78_9BACT</name>
<evidence type="ECO:0000313" key="2">
    <source>
        <dbReference type="EMBL" id="SDL84427.1"/>
    </source>
</evidence>
<gene>
    <name evidence="2" type="ORF">SAMN05421823_108256</name>
</gene>
<dbReference type="PANTHER" id="PTHR34818:SF1">
    <property type="entry name" value="PROTEIN BLI-3"/>
    <property type="match status" value="1"/>
</dbReference>
<organism evidence="2 3">
    <name type="scientific">Catalinimonas alkaloidigena</name>
    <dbReference type="NCBI Taxonomy" id="1075417"/>
    <lineage>
        <taxon>Bacteria</taxon>
        <taxon>Pseudomonadati</taxon>
        <taxon>Bacteroidota</taxon>
        <taxon>Cytophagia</taxon>
        <taxon>Cytophagales</taxon>
        <taxon>Catalimonadaceae</taxon>
        <taxon>Catalinimonas</taxon>
    </lineage>
</organism>
<evidence type="ECO:0000259" key="1">
    <source>
        <dbReference type="Pfam" id="PF16242"/>
    </source>
</evidence>
<dbReference type="SUPFAM" id="SSF50475">
    <property type="entry name" value="FMN-binding split barrel"/>
    <property type="match status" value="1"/>
</dbReference>
<protein>
    <submittedName>
        <fullName evidence="2">General stress protein 26</fullName>
    </submittedName>
</protein>
<dbReference type="InterPro" id="IPR052917">
    <property type="entry name" value="Stress-Dev_Protein"/>
</dbReference>
<sequence length="169" mass="18803">MEGQITHTDAAIKLKEEIEKVEIAMLTTQGDDGRFRARPMHTTRVDADGILWFFTSDQSDKVREIERNPKVGLGYSGPGKDTYVSVSGEAQLVKDKAKMHDLWNPTLKAWFADGLDTPDIALLKITVEKAEYWDSASGTLLTLYGMVKSTVTGKDARGDSEHEKLDVRS</sequence>
<dbReference type="PANTHER" id="PTHR34818">
    <property type="entry name" value="PROTEIN BLI-3"/>
    <property type="match status" value="1"/>
</dbReference>
<keyword evidence="3" id="KW-1185">Reference proteome</keyword>
<dbReference type="Proteomes" id="UP000198510">
    <property type="component" value="Unassembled WGS sequence"/>
</dbReference>
<proteinExistence type="predicted"/>
<dbReference type="Gene3D" id="2.30.110.10">
    <property type="entry name" value="Electron Transport, Fmn-binding Protein, Chain A"/>
    <property type="match status" value="1"/>
</dbReference>
<dbReference type="InterPro" id="IPR038725">
    <property type="entry name" value="YdaG_split_barrel_FMN-bd"/>
</dbReference>
<feature type="domain" description="General stress protein FMN-binding split barrel" evidence="1">
    <location>
        <begin position="9"/>
        <end position="155"/>
    </location>
</feature>
<dbReference type="OrthoDB" id="1432662at2"/>
<dbReference type="STRING" id="1075417.SAMN05421823_108256"/>
<evidence type="ECO:0000313" key="3">
    <source>
        <dbReference type="Proteomes" id="UP000198510"/>
    </source>
</evidence>
<dbReference type="AlphaFoldDB" id="A0A1G9NE78"/>
<accession>A0A1G9NE78</accession>
<dbReference type="RefSeq" id="WP_089685277.1">
    <property type="nucleotide sequence ID" value="NZ_FNFO01000008.1"/>
</dbReference>
<dbReference type="Pfam" id="PF16242">
    <property type="entry name" value="Pyrid_ox_like"/>
    <property type="match status" value="1"/>
</dbReference>
<reference evidence="2 3" key="1">
    <citation type="submission" date="2016-10" db="EMBL/GenBank/DDBJ databases">
        <authorList>
            <person name="de Groot N.N."/>
        </authorList>
    </citation>
    <scope>NUCLEOTIDE SEQUENCE [LARGE SCALE GENOMIC DNA]</scope>
    <source>
        <strain evidence="2 3">DSM 25186</strain>
    </source>
</reference>
<dbReference type="InterPro" id="IPR012349">
    <property type="entry name" value="Split_barrel_FMN-bd"/>
</dbReference>
<dbReference type="EMBL" id="FNFO01000008">
    <property type="protein sequence ID" value="SDL84427.1"/>
    <property type="molecule type" value="Genomic_DNA"/>
</dbReference>